<name>A0A932G0F2_UNCTE</name>
<dbReference type="Pfam" id="PF00578">
    <property type="entry name" value="AhpC-TSA"/>
    <property type="match status" value="1"/>
</dbReference>
<dbReference type="GO" id="GO:0016209">
    <property type="term" value="F:antioxidant activity"/>
    <property type="evidence" value="ECO:0007669"/>
    <property type="project" value="InterPro"/>
</dbReference>
<sequence length="334" mass="38142">MTVRQIQFYQQYQRYGLEILAIDLHRSETESTRDYMAERGINYPVLLADDAVLAAYGDIRTTPTMFLVDRTGKVVELFDRFNHSDLITMENKIRRLLGLAPLPAGSMAKKDLKELASHSAPDFSLPAINGKRVSLSALKGKVVLLNFWSVEDILSIGILSYQEAMYEKHRSRGLEVIGLHIDGGKEAARKVGSFLQANQIKIPVVQATPELLARYGGIEIAPVLILIDPYGYIREVYEEFNYEVMSQLEDNLLSLLTPLPPLESKLSQDPALQGTRHLMETKCARCHYLERVLLRGKTREEWKKTVYRMREKSLAWISRQEADEIIDYLSKLRP</sequence>
<comment type="caution">
    <text evidence="2">The sequence shown here is derived from an EMBL/GenBank/DDBJ whole genome shotgun (WGS) entry which is preliminary data.</text>
</comment>
<dbReference type="CDD" id="cd02966">
    <property type="entry name" value="TlpA_like_family"/>
    <property type="match status" value="2"/>
</dbReference>
<gene>
    <name evidence="2" type="ORF">HYY20_05690</name>
</gene>
<accession>A0A932G0F2</accession>
<evidence type="ECO:0000259" key="1">
    <source>
        <dbReference type="PROSITE" id="PS51352"/>
    </source>
</evidence>
<dbReference type="Proteomes" id="UP000769766">
    <property type="component" value="Unassembled WGS sequence"/>
</dbReference>
<dbReference type="SUPFAM" id="SSF46626">
    <property type="entry name" value="Cytochrome c"/>
    <property type="match status" value="1"/>
</dbReference>
<dbReference type="Gene3D" id="1.10.760.10">
    <property type="entry name" value="Cytochrome c-like domain"/>
    <property type="match status" value="1"/>
</dbReference>
<dbReference type="InterPro" id="IPR013766">
    <property type="entry name" value="Thioredoxin_domain"/>
</dbReference>
<dbReference type="InterPro" id="IPR050553">
    <property type="entry name" value="Thioredoxin_ResA/DsbE_sf"/>
</dbReference>
<dbReference type="GO" id="GO:0020037">
    <property type="term" value="F:heme binding"/>
    <property type="evidence" value="ECO:0007669"/>
    <property type="project" value="InterPro"/>
</dbReference>
<organism evidence="2 3">
    <name type="scientific">Tectimicrobiota bacterium</name>
    <dbReference type="NCBI Taxonomy" id="2528274"/>
    <lineage>
        <taxon>Bacteria</taxon>
        <taxon>Pseudomonadati</taxon>
        <taxon>Nitrospinota/Tectimicrobiota group</taxon>
        <taxon>Candidatus Tectimicrobiota</taxon>
    </lineage>
</organism>
<dbReference type="GO" id="GO:0009055">
    <property type="term" value="F:electron transfer activity"/>
    <property type="evidence" value="ECO:0007669"/>
    <property type="project" value="InterPro"/>
</dbReference>
<dbReference type="InterPro" id="IPR036909">
    <property type="entry name" value="Cyt_c-like_dom_sf"/>
</dbReference>
<dbReference type="GO" id="GO:0016491">
    <property type="term" value="F:oxidoreductase activity"/>
    <property type="evidence" value="ECO:0007669"/>
    <property type="project" value="InterPro"/>
</dbReference>
<evidence type="ECO:0000313" key="2">
    <source>
        <dbReference type="EMBL" id="MBI2876355.1"/>
    </source>
</evidence>
<protein>
    <submittedName>
        <fullName evidence="2">Redoxin domain-containing protein</fullName>
    </submittedName>
</protein>
<evidence type="ECO:0000313" key="3">
    <source>
        <dbReference type="Proteomes" id="UP000769766"/>
    </source>
</evidence>
<dbReference type="SUPFAM" id="SSF52833">
    <property type="entry name" value="Thioredoxin-like"/>
    <property type="match status" value="2"/>
</dbReference>
<dbReference type="PROSITE" id="PS51352">
    <property type="entry name" value="THIOREDOXIN_2"/>
    <property type="match status" value="1"/>
</dbReference>
<dbReference type="PANTHER" id="PTHR42852">
    <property type="entry name" value="THIOL:DISULFIDE INTERCHANGE PROTEIN DSBE"/>
    <property type="match status" value="1"/>
</dbReference>
<dbReference type="InterPro" id="IPR000866">
    <property type="entry name" value="AhpC/TSA"/>
</dbReference>
<dbReference type="EMBL" id="JACPRF010000175">
    <property type="protein sequence ID" value="MBI2876355.1"/>
    <property type="molecule type" value="Genomic_DNA"/>
</dbReference>
<dbReference type="InterPro" id="IPR036249">
    <property type="entry name" value="Thioredoxin-like_sf"/>
</dbReference>
<reference evidence="2" key="1">
    <citation type="submission" date="2020-07" db="EMBL/GenBank/DDBJ databases">
        <title>Huge and variable diversity of episymbiotic CPR bacteria and DPANN archaea in groundwater ecosystems.</title>
        <authorList>
            <person name="He C.Y."/>
            <person name="Keren R."/>
            <person name="Whittaker M."/>
            <person name="Farag I.F."/>
            <person name="Doudna J."/>
            <person name="Cate J.H.D."/>
            <person name="Banfield J.F."/>
        </authorList>
    </citation>
    <scope>NUCLEOTIDE SEQUENCE</scope>
    <source>
        <strain evidence="2">NC_groundwater_672_Ag_B-0.1um_62_36</strain>
    </source>
</reference>
<proteinExistence type="predicted"/>
<dbReference type="PANTHER" id="PTHR42852:SF13">
    <property type="entry name" value="PROTEIN DIPZ"/>
    <property type="match status" value="1"/>
</dbReference>
<dbReference type="AlphaFoldDB" id="A0A932G0F2"/>
<dbReference type="Gene3D" id="3.40.30.10">
    <property type="entry name" value="Glutaredoxin"/>
    <property type="match status" value="2"/>
</dbReference>
<feature type="domain" description="Thioredoxin" evidence="1">
    <location>
        <begin position="114"/>
        <end position="254"/>
    </location>
</feature>